<feature type="region of interest" description="Disordered" evidence="2">
    <location>
        <begin position="537"/>
        <end position="566"/>
    </location>
</feature>
<evidence type="ECO:0000313" key="3">
    <source>
        <dbReference type="EMBL" id="VEU40276.1"/>
    </source>
</evidence>
<proteinExistence type="predicted"/>
<evidence type="ECO:0000256" key="1">
    <source>
        <dbReference type="ARBA" id="ARBA00022962"/>
    </source>
</evidence>
<dbReference type="OrthoDB" id="426250at2759"/>
<feature type="region of interest" description="Disordered" evidence="2">
    <location>
        <begin position="66"/>
        <end position="86"/>
    </location>
</feature>
<reference evidence="3 4" key="1">
    <citation type="submission" date="2019-01" db="EMBL/GenBank/DDBJ databases">
        <authorList>
            <person name="Ferrante I. M."/>
        </authorList>
    </citation>
    <scope>NUCLEOTIDE SEQUENCE [LARGE SCALE GENOMIC DNA]</scope>
    <source>
        <strain evidence="3 4">B856</strain>
    </source>
</reference>
<sequence>MPSGKPRLNTPCYRWDFSAKECLCLHSNLMKTTSNHKKDDENAFLSDKSLSVVLLHGSWNHDLSPALSDEDVSEHAGKEEIEGQNRRETTKQIVMQQIAFAFSAARDWAVKLSREQAGTDASIARDILEYADCRTIGGSMLVDSSDDETIDIAVDQFLAPEDLPALVVVANGDVGSPEALLHPVRGLDSRTLGAFLSTPSSEPTYNEASFTVLNALRDTLRNIFEGRPADAGGGEAGKTKTGPSLEGETEALRIFVSGDRSQVGKSSVCMGLIGTLVHDLGYPPSSLAYIKPATQCEATQLVALYCEELGVSHRAIGPIVYYKGFTRAFLAGDTAPSEVLLEQAGEAVDAIAEGKRIVIVDGVGYPAVGSICGTDNASVAAACGPIQSQTSQGQGRRPPVPVLLVGKKGVGDAVDSFNLNATYFESRGVPVLGSVFNRLPLEGYYSLDNCKQAVGSYFEQKTDKIAFGFIPEVASISSSREEGAALELESAKEFVKTFADHVDVNAIVEAAAKATAVPVRKIMAPPLSHKNLDQRTHQPITRVVSEESPTKRPNTEARDRQKIRLTRAQVEEAAKIAGAAGG</sequence>
<evidence type="ECO:0008006" key="5">
    <source>
        <dbReference type="Google" id="ProtNLM"/>
    </source>
</evidence>
<keyword evidence="1" id="KW-0315">Glutamine amidotransferase</keyword>
<name>A0A448ZE30_9STRA</name>
<dbReference type="Pfam" id="PF13500">
    <property type="entry name" value="AAA_26"/>
    <property type="match status" value="1"/>
</dbReference>
<dbReference type="Gene3D" id="3.40.50.300">
    <property type="entry name" value="P-loop containing nucleotide triphosphate hydrolases"/>
    <property type="match status" value="1"/>
</dbReference>
<protein>
    <recommendedName>
        <fullName evidence="5">DRTGG domain-containing protein</fullName>
    </recommendedName>
</protein>
<feature type="compositionally biased region" description="Basic and acidic residues" evidence="2">
    <location>
        <begin position="544"/>
        <end position="562"/>
    </location>
</feature>
<feature type="compositionally biased region" description="Basic and acidic residues" evidence="2">
    <location>
        <begin position="73"/>
        <end position="86"/>
    </location>
</feature>
<keyword evidence="4" id="KW-1185">Reference proteome</keyword>
<organism evidence="3 4">
    <name type="scientific">Pseudo-nitzschia multistriata</name>
    <dbReference type="NCBI Taxonomy" id="183589"/>
    <lineage>
        <taxon>Eukaryota</taxon>
        <taxon>Sar</taxon>
        <taxon>Stramenopiles</taxon>
        <taxon>Ochrophyta</taxon>
        <taxon>Bacillariophyta</taxon>
        <taxon>Bacillariophyceae</taxon>
        <taxon>Bacillariophycidae</taxon>
        <taxon>Bacillariales</taxon>
        <taxon>Bacillariaceae</taxon>
        <taxon>Pseudo-nitzschia</taxon>
    </lineage>
</organism>
<accession>A0A448ZE30</accession>
<dbReference type="AlphaFoldDB" id="A0A448ZE30"/>
<dbReference type="InterPro" id="IPR027417">
    <property type="entry name" value="P-loop_NTPase"/>
</dbReference>
<dbReference type="SUPFAM" id="SSF52540">
    <property type="entry name" value="P-loop containing nucleoside triphosphate hydrolases"/>
    <property type="match status" value="1"/>
</dbReference>
<gene>
    <name evidence="3" type="ORF">PSNMU_V1.4_AUG-EV-PASAV3_0071670</name>
</gene>
<evidence type="ECO:0000313" key="4">
    <source>
        <dbReference type="Proteomes" id="UP000291116"/>
    </source>
</evidence>
<dbReference type="PANTHER" id="PTHR21343:SF10">
    <property type="entry name" value="DRTGG DOMAIN-CONTAINING PROTEIN"/>
    <property type="match status" value="1"/>
</dbReference>
<dbReference type="CDD" id="cd03109">
    <property type="entry name" value="DTBS"/>
    <property type="match status" value="1"/>
</dbReference>
<dbReference type="EMBL" id="CAACVS010000269">
    <property type="protein sequence ID" value="VEU40276.1"/>
    <property type="molecule type" value="Genomic_DNA"/>
</dbReference>
<dbReference type="Proteomes" id="UP000291116">
    <property type="component" value="Unassembled WGS sequence"/>
</dbReference>
<dbReference type="PANTHER" id="PTHR21343">
    <property type="entry name" value="DETHIOBIOTIN SYNTHETASE"/>
    <property type="match status" value="1"/>
</dbReference>
<evidence type="ECO:0000256" key="2">
    <source>
        <dbReference type="SAM" id="MobiDB-lite"/>
    </source>
</evidence>